<dbReference type="EMBL" id="KZ559505">
    <property type="protein sequence ID" value="PLN85290.1"/>
    <property type="molecule type" value="Genomic_DNA"/>
</dbReference>
<feature type="compositionally biased region" description="Polar residues" evidence="5">
    <location>
        <begin position="198"/>
        <end position="211"/>
    </location>
</feature>
<feature type="region of interest" description="Disordered" evidence="5">
    <location>
        <begin position="36"/>
        <end position="221"/>
    </location>
</feature>
<evidence type="ECO:0000313" key="8">
    <source>
        <dbReference type="Proteomes" id="UP000235023"/>
    </source>
</evidence>
<sequence length="771" mass="82799">MAMAMDAGLLPTIKCSNCGMNVEIMSMGDHICPPAGLEPPPPPPKEDAWAAKVPRTGPPPRIDPAAANRPFMQVDGDMNDHSLTPAPLSTAAAQRSFTRPPLPDSPDSPDFGLGASLDDFPMPRSMSLRRPGTSDLKDANSAPPVPSPHYLNAMPTPSAVHDPPRSANLPLAEDDLPPLPVPKDHGPPMGVSHRSGPSIDSKSSYRTSFASSRYGDVSDKRLTTYSSRIASFSSVAQPYRYEDVPPIPTDAIRNALHESAFSDSSMSGGSLKHDSRGDSVGSFDLGPGPDHGGERLGDRLEPDRHRPSPLRVASNPGSERSSTSRRSDELFFRSPSHSMHGAPHDLPDESDPRSKSPADMPADYRAYKAAESGYLQPTHPDSPNDPHTAQRKNSDATSDSGLSVSNFARALGLESNHTVASSTASSDVSPSESRSGTSLSSLPSEASLSRRKPSDQGRLGPVLEELQTQGPPLGQIHESPTDLEPPKIPASAKMVPDSPTDPALGQGSLALRREQSRETDGSLSPGAHGGITRSATEPLPGVPPTPRPKGRCKGCGETIMGKSISSKDGRLTGRYHRNCFVCFDCKVPFQTMDFYVLNDLPFCSQHYHERNGSMCQTCHQGIEGQFLETIERRGMGPVDRVRFHPDCLTCRTCNVVLKGEYFEWNGLAYCERDARRAAASVSPHRFRRPTMPSSPLAPPGPPGRGYGPPPPGYGPPPRGFPPGRGPPGRGRGLRPPPGSFDAPYGRPNSPLMPPPGARRFPERRTTRLMMI</sequence>
<keyword evidence="2 4" id="KW-0862">Zinc</keyword>
<feature type="compositionally biased region" description="Low complexity" evidence="5">
    <location>
        <begin position="421"/>
        <end position="447"/>
    </location>
</feature>
<dbReference type="SMART" id="SM00132">
    <property type="entry name" value="LIM"/>
    <property type="match status" value="2"/>
</dbReference>
<dbReference type="InterPro" id="IPR001781">
    <property type="entry name" value="Znf_LIM"/>
</dbReference>
<dbReference type="SUPFAM" id="SSF57716">
    <property type="entry name" value="Glucocorticoid receptor-like (DNA-binding domain)"/>
    <property type="match status" value="2"/>
</dbReference>
<feature type="compositionally biased region" description="Basic and acidic residues" evidence="5">
    <location>
        <begin position="342"/>
        <end position="356"/>
    </location>
</feature>
<dbReference type="CDD" id="cd09397">
    <property type="entry name" value="LIM1_UF1"/>
    <property type="match status" value="1"/>
</dbReference>
<dbReference type="AlphaFoldDB" id="A0A2J5I640"/>
<dbReference type="FunFam" id="2.10.110.10:FF:000105">
    <property type="entry name" value="Similar to LIM domain-containing protein"/>
    <property type="match status" value="1"/>
</dbReference>
<evidence type="ECO:0000256" key="3">
    <source>
        <dbReference type="ARBA" id="ARBA00023038"/>
    </source>
</evidence>
<feature type="region of interest" description="Disordered" evidence="5">
    <location>
        <begin position="258"/>
        <end position="403"/>
    </location>
</feature>
<evidence type="ECO:0000256" key="5">
    <source>
        <dbReference type="SAM" id="MobiDB-lite"/>
    </source>
</evidence>
<dbReference type="GO" id="GO:0046872">
    <property type="term" value="F:metal ion binding"/>
    <property type="evidence" value="ECO:0007669"/>
    <property type="project" value="UniProtKB-KW"/>
</dbReference>
<reference evidence="8" key="1">
    <citation type="submission" date="2017-12" db="EMBL/GenBank/DDBJ databases">
        <authorList>
            <consortium name="DOE Joint Genome Institute"/>
            <person name="Mondo S.J."/>
            <person name="Kjaerbolling I."/>
            <person name="Vesth T.C."/>
            <person name="Frisvad J.C."/>
            <person name="Nybo J.L."/>
            <person name="Theobald S."/>
            <person name="Kuo A."/>
            <person name="Bowyer P."/>
            <person name="Matsuda Y."/>
            <person name="Lyhne E.K."/>
            <person name="Kogle M.E."/>
            <person name="Clum A."/>
            <person name="Lipzen A."/>
            <person name="Salamov A."/>
            <person name="Ngan C.Y."/>
            <person name="Daum C."/>
            <person name="Chiniquy J."/>
            <person name="Barry K."/>
            <person name="LaButti K."/>
            <person name="Haridas S."/>
            <person name="Simmons B.A."/>
            <person name="Magnuson J.K."/>
            <person name="Mortensen U.H."/>
            <person name="Larsen T.O."/>
            <person name="Grigoriev I.V."/>
            <person name="Baker S.E."/>
            <person name="Andersen M.R."/>
            <person name="Nordberg H.P."/>
            <person name="Cantor M.N."/>
            <person name="Hua S.X."/>
        </authorList>
    </citation>
    <scope>NUCLEOTIDE SEQUENCE [LARGE SCALE GENOMIC DNA]</scope>
    <source>
        <strain evidence="8">IBT 19404</strain>
    </source>
</reference>
<dbReference type="PROSITE" id="PS50023">
    <property type="entry name" value="LIM_DOMAIN_2"/>
    <property type="match status" value="1"/>
</dbReference>
<gene>
    <name evidence="7" type="ORF">BDW42DRAFT_198432</name>
</gene>
<dbReference type="GO" id="GO:0030695">
    <property type="term" value="F:GTPase regulator activity"/>
    <property type="evidence" value="ECO:0007669"/>
    <property type="project" value="UniProtKB-ARBA"/>
</dbReference>
<keyword evidence="3 4" id="KW-0440">LIM domain</keyword>
<evidence type="ECO:0000259" key="6">
    <source>
        <dbReference type="PROSITE" id="PS50023"/>
    </source>
</evidence>
<dbReference type="InterPro" id="IPR017351">
    <property type="entry name" value="PINCH-1-4-like"/>
</dbReference>
<feature type="region of interest" description="Disordered" evidence="5">
    <location>
        <begin position="415"/>
        <end position="556"/>
    </location>
</feature>
<feature type="compositionally biased region" description="Pro residues" evidence="5">
    <location>
        <begin position="695"/>
        <end position="725"/>
    </location>
</feature>
<feature type="compositionally biased region" description="Low complexity" evidence="5">
    <location>
        <begin position="259"/>
        <end position="270"/>
    </location>
</feature>
<accession>A0A2J5I640</accession>
<dbReference type="Gene3D" id="2.10.110.10">
    <property type="entry name" value="Cysteine Rich Protein"/>
    <property type="match status" value="2"/>
</dbReference>
<feature type="domain" description="LIM zinc-binding" evidence="6">
    <location>
        <begin position="550"/>
        <end position="613"/>
    </location>
</feature>
<dbReference type="Proteomes" id="UP000235023">
    <property type="component" value="Unassembled WGS sequence"/>
</dbReference>
<feature type="region of interest" description="Disordered" evidence="5">
    <location>
        <begin position="681"/>
        <end position="771"/>
    </location>
</feature>
<dbReference type="PANTHER" id="PTHR24210:SF14">
    <property type="entry name" value="LIM ZINC-BINDING DOMAIN-CONTAINING PROTEIN"/>
    <property type="match status" value="1"/>
</dbReference>
<evidence type="ECO:0000256" key="2">
    <source>
        <dbReference type="ARBA" id="ARBA00022833"/>
    </source>
</evidence>
<protein>
    <recommendedName>
        <fullName evidence="6">LIM zinc-binding domain-containing protein</fullName>
    </recommendedName>
</protein>
<name>A0A2J5I640_9EURO</name>
<feature type="compositionally biased region" description="Basic and acidic residues" evidence="5">
    <location>
        <begin position="511"/>
        <end position="520"/>
    </location>
</feature>
<evidence type="ECO:0000256" key="4">
    <source>
        <dbReference type="PROSITE-ProRule" id="PRU00125"/>
    </source>
</evidence>
<dbReference type="PANTHER" id="PTHR24210">
    <property type="entry name" value="LIM DOMAIN-CONTAINING PROTEIN"/>
    <property type="match status" value="1"/>
</dbReference>
<proteinExistence type="predicted"/>
<dbReference type="OrthoDB" id="1112565at2759"/>
<evidence type="ECO:0000313" key="7">
    <source>
        <dbReference type="EMBL" id="PLN85290.1"/>
    </source>
</evidence>
<dbReference type="CDD" id="cd08368">
    <property type="entry name" value="LIM"/>
    <property type="match status" value="1"/>
</dbReference>
<evidence type="ECO:0000256" key="1">
    <source>
        <dbReference type="ARBA" id="ARBA00022723"/>
    </source>
</evidence>
<keyword evidence="1 4" id="KW-0479">Metal-binding</keyword>
<dbReference type="FunFam" id="2.10.110.10:FF:000119">
    <property type="entry name" value="LIM domain protein"/>
    <property type="match status" value="1"/>
</dbReference>
<keyword evidence="8" id="KW-1185">Reference proteome</keyword>
<dbReference type="Pfam" id="PF00412">
    <property type="entry name" value="LIM"/>
    <property type="match status" value="2"/>
</dbReference>
<feature type="compositionally biased region" description="Basic and acidic residues" evidence="5">
    <location>
        <begin position="291"/>
        <end position="306"/>
    </location>
</feature>
<organism evidence="7 8">
    <name type="scientific">Aspergillus taichungensis</name>
    <dbReference type="NCBI Taxonomy" id="482145"/>
    <lineage>
        <taxon>Eukaryota</taxon>
        <taxon>Fungi</taxon>
        <taxon>Dikarya</taxon>
        <taxon>Ascomycota</taxon>
        <taxon>Pezizomycotina</taxon>
        <taxon>Eurotiomycetes</taxon>
        <taxon>Eurotiomycetidae</taxon>
        <taxon>Eurotiales</taxon>
        <taxon>Aspergillaceae</taxon>
        <taxon>Aspergillus</taxon>
        <taxon>Aspergillus subgen. Circumdati</taxon>
    </lineage>
</organism>